<evidence type="ECO:0000313" key="1">
    <source>
        <dbReference type="EMBL" id="KAJ8619545.1"/>
    </source>
</evidence>
<dbReference type="Proteomes" id="UP001234297">
    <property type="component" value="Chromosome 9"/>
</dbReference>
<sequence length="90" mass="10178">MRCSASTKCCRTTPPRHQGLTDAEDGNEENEVAREDVNWMSDNQFQQALVLSVQQCVKGVKTERYVWLQDVASIFCGRHRGSRSSRASET</sequence>
<accession>A0ACC2KEH4</accession>
<dbReference type="EMBL" id="CM056817">
    <property type="protein sequence ID" value="KAJ8619545.1"/>
    <property type="molecule type" value="Genomic_DNA"/>
</dbReference>
<name>A0ACC2KEH4_PERAE</name>
<keyword evidence="2" id="KW-1185">Reference proteome</keyword>
<comment type="caution">
    <text evidence="1">The sequence shown here is derived from an EMBL/GenBank/DDBJ whole genome shotgun (WGS) entry which is preliminary data.</text>
</comment>
<evidence type="ECO:0000313" key="2">
    <source>
        <dbReference type="Proteomes" id="UP001234297"/>
    </source>
</evidence>
<gene>
    <name evidence="1" type="ORF">MRB53_028074</name>
</gene>
<organism evidence="1 2">
    <name type="scientific">Persea americana</name>
    <name type="common">Avocado</name>
    <dbReference type="NCBI Taxonomy" id="3435"/>
    <lineage>
        <taxon>Eukaryota</taxon>
        <taxon>Viridiplantae</taxon>
        <taxon>Streptophyta</taxon>
        <taxon>Embryophyta</taxon>
        <taxon>Tracheophyta</taxon>
        <taxon>Spermatophyta</taxon>
        <taxon>Magnoliopsida</taxon>
        <taxon>Magnoliidae</taxon>
        <taxon>Laurales</taxon>
        <taxon>Lauraceae</taxon>
        <taxon>Persea</taxon>
    </lineage>
</organism>
<reference evidence="1 2" key="1">
    <citation type="journal article" date="2022" name="Hortic Res">
        <title>A haplotype resolved chromosomal level avocado genome allows analysis of novel avocado genes.</title>
        <authorList>
            <person name="Nath O."/>
            <person name="Fletcher S.J."/>
            <person name="Hayward A."/>
            <person name="Shaw L.M."/>
            <person name="Masouleh A.K."/>
            <person name="Furtado A."/>
            <person name="Henry R.J."/>
            <person name="Mitter N."/>
        </authorList>
    </citation>
    <scope>NUCLEOTIDE SEQUENCE [LARGE SCALE GENOMIC DNA]</scope>
    <source>
        <strain evidence="2">cv. Hass</strain>
    </source>
</reference>
<protein>
    <submittedName>
        <fullName evidence="1">Uncharacterized protein</fullName>
    </submittedName>
</protein>
<proteinExistence type="predicted"/>